<feature type="compositionally biased region" description="Pro residues" evidence="1">
    <location>
        <begin position="551"/>
        <end position="563"/>
    </location>
</feature>
<dbReference type="InterPro" id="IPR011044">
    <property type="entry name" value="Quino_amine_DH_bsu"/>
</dbReference>
<name>A0A518E0L4_9BACT</name>
<dbReference type="RefSeq" id="WP_145056395.1">
    <property type="nucleotide sequence ID" value="NZ_CP036433.1"/>
</dbReference>
<dbReference type="EMBL" id="CP036433">
    <property type="protein sequence ID" value="QDU97634.1"/>
    <property type="molecule type" value="Genomic_DNA"/>
</dbReference>
<protein>
    <recommendedName>
        <fullName evidence="5">WD domain, G-beta repeat</fullName>
    </recommendedName>
</protein>
<feature type="region of interest" description="Disordered" evidence="1">
    <location>
        <begin position="540"/>
        <end position="567"/>
    </location>
</feature>
<feature type="compositionally biased region" description="Low complexity" evidence="1">
    <location>
        <begin position="108"/>
        <end position="142"/>
    </location>
</feature>
<gene>
    <name evidence="3" type="ORF">Pla8534_54840</name>
</gene>
<dbReference type="InterPro" id="IPR015943">
    <property type="entry name" value="WD40/YVTN_repeat-like_dom_sf"/>
</dbReference>
<dbReference type="PANTHER" id="PTHR19879:SF9">
    <property type="entry name" value="TRANSCRIPTION INITIATION FACTOR TFIID SUBUNIT 5"/>
    <property type="match status" value="1"/>
</dbReference>
<sequence>MKRTFIKCRECASLCEVMKQGGRLTAHCEKCRAPIRLEDDLPAADNTLLPVLLLGGGALFLVLLCSGLVGGVLLGLMNRPAAEVAQIAPDPAEPPATASFPASDPSEAIPVSVPSHAVPAPADQAGAAPATSSIEETAAAASLPERTDDPLPAEEPAVALPEPPSPAVAVEGVEGWQVQPDPPADMLSEPKNPALRITIPERNYAAGHVNWGTSDSRICYVSDSEKRQFLVWDLQEGVQLGKFFPPPDLPPVTKATVSRRGKYLATYHSDRSDDDQINVWRVADSSQTLSIPVPKGVGLGFLEFAGEERLLFFTNEERAFQVWNLSQSKQEHLLKPESPLYSPIAATSPGGSYLAYFNEEAVRVVDLRSGVLAGSCPGTSRNSKLITFAPDGTEVATLDTDRNLVVFSMSEGTASPPVSLQSAEEGARLSGSTYDGPFVQWLPDKSGWLVLGGAFIDRESGKIALKFPLPPHPTYRRGSRRVYDANYLLVQGMEEDIVGITFEKTPHDQIAAGKTIALSGGLPEDIGLPPLTLAKLDQVEERSLSDEPQGPFTPDPAPTPSAPPAEKLRVEGPSHHIQWVVDQPQTGTTTVLFGGYGADRLQVFDMATTRLRAEFAPPFESKAWAVSPDGASCLWEGKNRKSRLDVWSLPEGKHIASWRPYAHRKGSYQEVQAAWLIASDFALTINGEGLVIGWKLPECAAVYQIKISSGRENLLSPGGKYLLAPQGREITVFETRTGKVSARPEKNERGGAISNVVFHPDGDRVAMLASSLTDEYAVVWRLSTGKIEHSVRVPDRDQAVSSLAWCDDDYLLKGTHGIGSPGCNFHLIDLHKEQIEWLYQAATYRKVGGSCFDGHLRFISEKPPGAPKKPGNESTVLWRPSLPGPEVAALLAKRAPVTPQEPLFQSGSALKVDVELSKPLVIEDSDNEKLKESVQAAVTRSLTLSEYLVEDDAGWSLVLRTKETLLPHKLRIRTQAFGPTIEVRVTRLTVEVSLLSPEGKTVWSKTTTGETSITRSTRPPAKVDLEQYLHQRQWAVVLGQATLIGLPPEIFPSGHADGAGRSSLQDGEVLFREAFTE</sequence>
<dbReference type="PANTHER" id="PTHR19879">
    <property type="entry name" value="TRANSCRIPTION INITIATION FACTOR TFIID"/>
    <property type="match status" value="1"/>
</dbReference>
<dbReference type="AlphaFoldDB" id="A0A518E0L4"/>
<dbReference type="KEGG" id="lcre:Pla8534_54840"/>
<keyword evidence="2" id="KW-1133">Transmembrane helix</keyword>
<keyword evidence="4" id="KW-1185">Reference proteome</keyword>
<evidence type="ECO:0000313" key="4">
    <source>
        <dbReference type="Proteomes" id="UP000317648"/>
    </source>
</evidence>
<feature type="transmembrane region" description="Helical" evidence="2">
    <location>
        <begin position="51"/>
        <end position="77"/>
    </location>
</feature>
<evidence type="ECO:0000256" key="2">
    <source>
        <dbReference type="SAM" id="Phobius"/>
    </source>
</evidence>
<keyword evidence="2" id="KW-0812">Transmembrane</keyword>
<proteinExistence type="predicted"/>
<dbReference type="SUPFAM" id="SSF50969">
    <property type="entry name" value="YVTN repeat-like/Quinoprotein amine dehydrogenase"/>
    <property type="match status" value="1"/>
</dbReference>
<accession>A0A518E0L4</accession>
<organism evidence="3 4">
    <name type="scientific">Lignipirellula cremea</name>
    <dbReference type="NCBI Taxonomy" id="2528010"/>
    <lineage>
        <taxon>Bacteria</taxon>
        <taxon>Pseudomonadati</taxon>
        <taxon>Planctomycetota</taxon>
        <taxon>Planctomycetia</taxon>
        <taxon>Pirellulales</taxon>
        <taxon>Pirellulaceae</taxon>
        <taxon>Lignipirellula</taxon>
    </lineage>
</organism>
<evidence type="ECO:0000313" key="3">
    <source>
        <dbReference type="EMBL" id="QDU97634.1"/>
    </source>
</evidence>
<dbReference type="Proteomes" id="UP000317648">
    <property type="component" value="Chromosome"/>
</dbReference>
<keyword evidence="2" id="KW-0472">Membrane</keyword>
<dbReference type="SUPFAM" id="SSF82171">
    <property type="entry name" value="DPP6 N-terminal domain-like"/>
    <property type="match status" value="1"/>
</dbReference>
<evidence type="ECO:0008006" key="5">
    <source>
        <dbReference type="Google" id="ProtNLM"/>
    </source>
</evidence>
<dbReference type="Gene3D" id="2.130.10.10">
    <property type="entry name" value="YVTN repeat-like/Quinoprotein amine dehydrogenase"/>
    <property type="match status" value="2"/>
</dbReference>
<feature type="region of interest" description="Disordered" evidence="1">
    <location>
        <begin position="90"/>
        <end position="163"/>
    </location>
</feature>
<evidence type="ECO:0000256" key="1">
    <source>
        <dbReference type="SAM" id="MobiDB-lite"/>
    </source>
</evidence>
<dbReference type="OrthoDB" id="223529at2"/>
<reference evidence="3 4" key="1">
    <citation type="submission" date="2019-02" db="EMBL/GenBank/DDBJ databases">
        <title>Deep-cultivation of Planctomycetes and their phenomic and genomic characterization uncovers novel biology.</title>
        <authorList>
            <person name="Wiegand S."/>
            <person name="Jogler M."/>
            <person name="Boedeker C."/>
            <person name="Pinto D."/>
            <person name="Vollmers J."/>
            <person name="Rivas-Marin E."/>
            <person name="Kohn T."/>
            <person name="Peeters S.H."/>
            <person name="Heuer A."/>
            <person name="Rast P."/>
            <person name="Oberbeckmann S."/>
            <person name="Bunk B."/>
            <person name="Jeske O."/>
            <person name="Meyerdierks A."/>
            <person name="Storesund J.E."/>
            <person name="Kallscheuer N."/>
            <person name="Luecker S."/>
            <person name="Lage O.M."/>
            <person name="Pohl T."/>
            <person name="Merkel B.J."/>
            <person name="Hornburger P."/>
            <person name="Mueller R.-W."/>
            <person name="Bruemmer F."/>
            <person name="Labrenz M."/>
            <person name="Spormann A.M."/>
            <person name="Op den Camp H."/>
            <person name="Overmann J."/>
            <person name="Amann R."/>
            <person name="Jetten M.S.M."/>
            <person name="Mascher T."/>
            <person name="Medema M.H."/>
            <person name="Devos D.P."/>
            <person name="Kaster A.-K."/>
            <person name="Ovreas L."/>
            <person name="Rohde M."/>
            <person name="Galperin M.Y."/>
            <person name="Jogler C."/>
        </authorList>
    </citation>
    <scope>NUCLEOTIDE SEQUENCE [LARGE SCALE GENOMIC DNA]</scope>
    <source>
        <strain evidence="3 4">Pla85_3_4</strain>
    </source>
</reference>